<dbReference type="Gene3D" id="2.40.300.10">
    <property type="entry name" value="Head decoration protein D"/>
    <property type="match status" value="1"/>
</dbReference>
<accession>A0A081N7S9</accession>
<dbReference type="AlphaFoldDB" id="A0A081N7S9"/>
<dbReference type="Proteomes" id="UP000028006">
    <property type="component" value="Unassembled WGS sequence"/>
</dbReference>
<evidence type="ECO:0008006" key="3">
    <source>
        <dbReference type="Google" id="ProtNLM"/>
    </source>
</evidence>
<reference evidence="1 2" key="1">
    <citation type="submission" date="2014-06" db="EMBL/GenBank/DDBJ databases">
        <title>Whole Genome Sequences of Three Symbiotic Endozoicomonas Bacteria.</title>
        <authorList>
            <person name="Neave M.J."/>
            <person name="Apprill A."/>
            <person name="Voolstra C.R."/>
        </authorList>
    </citation>
    <scope>NUCLEOTIDE SEQUENCE [LARGE SCALE GENOMIC DNA]</scope>
    <source>
        <strain evidence="1 2">LMG 24815</strain>
    </source>
</reference>
<proteinExistence type="predicted"/>
<protein>
    <recommendedName>
        <fullName evidence="3">Head decoration protein</fullName>
    </recommendedName>
</protein>
<dbReference type="Pfam" id="PF02924">
    <property type="entry name" value="HDPD"/>
    <property type="match status" value="1"/>
</dbReference>
<gene>
    <name evidence="1" type="ORF">GZ77_09125</name>
</gene>
<dbReference type="eggNOG" id="ENOG5030Y54">
    <property type="taxonomic scope" value="Bacteria"/>
</dbReference>
<organism evidence="1 2">
    <name type="scientific">Endozoicomonas montiporae</name>
    <dbReference type="NCBI Taxonomy" id="1027273"/>
    <lineage>
        <taxon>Bacteria</taxon>
        <taxon>Pseudomonadati</taxon>
        <taxon>Pseudomonadota</taxon>
        <taxon>Gammaproteobacteria</taxon>
        <taxon>Oceanospirillales</taxon>
        <taxon>Endozoicomonadaceae</taxon>
        <taxon>Endozoicomonas</taxon>
    </lineage>
</organism>
<dbReference type="EMBL" id="JOKG01000002">
    <property type="protein sequence ID" value="KEQ14502.1"/>
    <property type="molecule type" value="Genomic_DNA"/>
</dbReference>
<name>A0A081N7S9_9GAMM</name>
<evidence type="ECO:0000313" key="1">
    <source>
        <dbReference type="EMBL" id="KEQ14502.1"/>
    </source>
</evidence>
<keyword evidence="2" id="KW-1185">Reference proteome</keyword>
<dbReference type="InterPro" id="IPR004195">
    <property type="entry name" value="Head_decoration_D"/>
</dbReference>
<comment type="caution">
    <text evidence="1">The sequence shown here is derived from an EMBL/GenBank/DDBJ whole genome shotgun (WGS) entry which is preliminary data.</text>
</comment>
<dbReference type="RefSeq" id="WP_034874403.1">
    <property type="nucleotide sequence ID" value="NZ_JOKG01000002.1"/>
</dbReference>
<sequence length="122" mass="12649">MKTEQARAGEFLLSEAESDRSRTQVTVTGGSYEAGTVMGQLTADGKFTDLKTSGTDGNQNAAGVLYSRVDASAGDMQAVLIDLDAQVIDDLLVWPDGITAAKKDAAVTALLAKGIKVRSGAI</sequence>
<evidence type="ECO:0000313" key="2">
    <source>
        <dbReference type="Proteomes" id="UP000028006"/>
    </source>
</evidence>